<dbReference type="Pfam" id="PF00172">
    <property type="entry name" value="Zn_clus"/>
    <property type="match status" value="1"/>
</dbReference>
<dbReference type="SMART" id="SM00066">
    <property type="entry name" value="GAL4"/>
    <property type="match status" value="1"/>
</dbReference>
<dbReference type="AlphaFoldDB" id="A0A8H4U8H6"/>
<dbReference type="CDD" id="cd00067">
    <property type="entry name" value="GAL4"/>
    <property type="match status" value="1"/>
</dbReference>
<sequence>MTDEPKRKRTRKPKTRSGCSVCKRRIKRVKCDEQLPSCRRCISIGVECPGYFKPVKWSTKYEQNITTSLDFLENSTSWFDTEARRLSNMIQSRSDSVGNGQSDTDSCCAAVPAVSPLCSAAIASCSSSFVPPEVTEEIPETQSPSPSLQESGSSSYEDSQTEEEPLLEPDPPNDNTLSLTYYMPAPQSSLILNHYFSTVCLVNSAFDSSYNPFRSEVSRLMVDSPLLFGCVLSMSAAHLYQGDQSSSSIPLQFQTEALSHLSDKLSQITDLPPTRKASGNEDDPATTLVAKEKTLDVPDDVLLAIILLGMTAAWHDVSATGLLHLHGSRQLFKSWVSSNNLRDHKKRAAMSKTQTFLLSSMIYWEAMSSILLDQEYEALSYLDIFCDPNPPSLIHPCPWTGVGTPVFVFLAKAATLVRNNRALRSLKVFKTGEVHRSALYSELLGKAADLEGEILRFRLPFVGLIDDIGDPCTPPDHFLAVSRCYRLAALLELYSAFPETIKTQAVLEQAIDVPAGECDDQTYLLLGLAFAVGLDDCWECAGPCHAEPVAKHYLETSVTTPGDNTLEIFCSTAYSQCICRCRVAPGW</sequence>
<dbReference type="PANTHER" id="PTHR37534:SF44">
    <property type="entry name" value="ZN(II)2CYS6 TRANSCRIPTION FACTOR (EUROFUNG)"/>
    <property type="match status" value="1"/>
</dbReference>
<evidence type="ECO:0000256" key="1">
    <source>
        <dbReference type="ARBA" id="ARBA00004123"/>
    </source>
</evidence>
<comment type="caution">
    <text evidence="5">The sequence shown here is derived from an EMBL/GenBank/DDBJ whole genome shotgun (WGS) entry which is preliminary data.</text>
</comment>
<dbReference type="GO" id="GO:0005634">
    <property type="term" value="C:nucleus"/>
    <property type="evidence" value="ECO:0007669"/>
    <property type="project" value="UniProtKB-SubCell"/>
</dbReference>
<reference evidence="5" key="1">
    <citation type="journal article" date="2020" name="BMC Genomics">
        <title>Correction to: Identification and distribution of gene clusters required for synthesis of sphingolipid metabolism inhibitors in diverse species of the filamentous fungus Fusarium.</title>
        <authorList>
            <person name="Kim H.S."/>
            <person name="Lohmar J.M."/>
            <person name="Busman M."/>
            <person name="Brown D.W."/>
            <person name="Naumann T.A."/>
            <person name="Divon H.H."/>
            <person name="Lysoe E."/>
            <person name="Uhlig S."/>
            <person name="Proctor R.H."/>
        </authorList>
    </citation>
    <scope>NUCLEOTIDE SEQUENCE</scope>
    <source>
        <strain evidence="5">NRRL 20472</strain>
    </source>
</reference>
<reference evidence="5" key="2">
    <citation type="submission" date="2020-05" db="EMBL/GenBank/DDBJ databases">
        <authorList>
            <person name="Kim H.-S."/>
            <person name="Proctor R.H."/>
            <person name="Brown D.W."/>
        </authorList>
    </citation>
    <scope>NUCLEOTIDE SEQUENCE</scope>
    <source>
        <strain evidence="5">NRRL 20472</strain>
    </source>
</reference>
<evidence type="ECO:0000313" key="6">
    <source>
        <dbReference type="Proteomes" id="UP000622797"/>
    </source>
</evidence>
<evidence type="ECO:0000313" key="5">
    <source>
        <dbReference type="EMBL" id="KAF4971711.1"/>
    </source>
</evidence>
<feature type="domain" description="Zn(2)-C6 fungal-type" evidence="4">
    <location>
        <begin position="13"/>
        <end position="59"/>
    </location>
</feature>
<accession>A0A8H4U8H6</accession>
<name>A0A8H4U8H6_9HYPO</name>
<dbReference type="InterPro" id="IPR021858">
    <property type="entry name" value="Fun_TF"/>
</dbReference>
<feature type="region of interest" description="Disordered" evidence="3">
    <location>
        <begin position="133"/>
        <end position="176"/>
    </location>
</feature>
<dbReference type="Proteomes" id="UP000622797">
    <property type="component" value="Unassembled WGS sequence"/>
</dbReference>
<proteinExistence type="predicted"/>
<evidence type="ECO:0000256" key="2">
    <source>
        <dbReference type="ARBA" id="ARBA00023242"/>
    </source>
</evidence>
<evidence type="ECO:0000259" key="4">
    <source>
        <dbReference type="SMART" id="SM00066"/>
    </source>
</evidence>
<dbReference type="GO" id="GO:0045944">
    <property type="term" value="P:positive regulation of transcription by RNA polymerase II"/>
    <property type="evidence" value="ECO:0007669"/>
    <property type="project" value="TreeGrafter"/>
</dbReference>
<dbReference type="PANTHER" id="PTHR37534">
    <property type="entry name" value="TRANSCRIPTIONAL ACTIVATOR PROTEIN UGA3"/>
    <property type="match status" value="1"/>
</dbReference>
<protein>
    <recommendedName>
        <fullName evidence="4">Zn(2)-C6 fungal-type domain-containing protein</fullName>
    </recommendedName>
</protein>
<evidence type="ECO:0000256" key="3">
    <source>
        <dbReference type="SAM" id="MobiDB-lite"/>
    </source>
</evidence>
<keyword evidence="6" id="KW-1185">Reference proteome</keyword>
<dbReference type="InterPro" id="IPR001138">
    <property type="entry name" value="Zn2Cys6_DnaBD"/>
</dbReference>
<gene>
    <name evidence="5" type="ORF">FSARC_1510</name>
</gene>
<dbReference type="Pfam" id="PF11951">
    <property type="entry name" value="Fungal_trans_2"/>
    <property type="match status" value="1"/>
</dbReference>
<dbReference type="OrthoDB" id="39175at2759"/>
<dbReference type="EMBL" id="JABEXW010000081">
    <property type="protein sequence ID" value="KAF4971711.1"/>
    <property type="molecule type" value="Genomic_DNA"/>
</dbReference>
<dbReference type="GO" id="GO:0008270">
    <property type="term" value="F:zinc ion binding"/>
    <property type="evidence" value="ECO:0007669"/>
    <property type="project" value="InterPro"/>
</dbReference>
<organism evidence="5 6">
    <name type="scientific">Fusarium sarcochroum</name>
    <dbReference type="NCBI Taxonomy" id="1208366"/>
    <lineage>
        <taxon>Eukaryota</taxon>
        <taxon>Fungi</taxon>
        <taxon>Dikarya</taxon>
        <taxon>Ascomycota</taxon>
        <taxon>Pezizomycotina</taxon>
        <taxon>Sordariomycetes</taxon>
        <taxon>Hypocreomycetidae</taxon>
        <taxon>Hypocreales</taxon>
        <taxon>Nectriaceae</taxon>
        <taxon>Fusarium</taxon>
        <taxon>Fusarium lateritium species complex</taxon>
    </lineage>
</organism>
<dbReference type="GO" id="GO:0000981">
    <property type="term" value="F:DNA-binding transcription factor activity, RNA polymerase II-specific"/>
    <property type="evidence" value="ECO:0007669"/>
    <property type="project" value="InterPro"/>
</dbReference>
<dbReference type="GO" id="GO:0000976">
    <property type="term" value="F:transcription cis-regulatory region binding"/>
    <property type="evidence" value="ECO:0007669"/>
    <property type="project" value="TreeGrafter"/>
</dbReference>
<feature type="compositionally biased region" description="Low complexity" evidence="3">
    <location>
        <begin position="140"/>
        <end position="158"/>
    </location>
</feature>
<dbReference type="SUPFAM" id="SSF57701">
    <property type="entry name" value="Zn2/Cys6 DNA-binding domain"/>
    <property type="match status" value="1"/>
</dbReference>
<dbReference type="InterPro" id="IPR036864">
    <property type="entry name" value="Zn2-C6_fun-type_DNA-bd_sf"/>
</dbReference>
<keyword evidence="2" id="KW-0539">Nucleus</keyword>
<dbReference type="Gene3D" id="4.10.240.10">
    <property type="entry name" value="Zn(2)-C6 fungal-type DNA-binding domain"/>
    <property type="match status" value="1"/>
</dbReference>
<comment type="subcellular location">
    <subcellularLocation>
        <location evidence="1">Nucleus</location>
    </subcellularLocation>
</comment>